<evidence type="ECO:0000313" key="2">
    <source>
        <dbReference type="EMBL" id="GGP16832.1"/>
    </source>
</evidence>
<reference evidence="3" key="1">
    <citation type="journal article" date="2019" name="Int. J. Syst. Evol. Microbiol.">
        <title>The Global Catalogue of Microorganisms (GCM) 10K type strain sequencing project: providing services to taxonomists for standard genome sequencing and annotation.</title>
        <authorList>
            <consortium name="The Broad Institute Genomics Platform"/>
            <consortium name="The Broad Institute Genome Sequencing Center for Infectious Disease"/>
            <person name="Wu L."/>
            <person name="Ma J."/>
        </authorList>
    </citation>
    <scope>NUCLEOTIDE SEQUENCE [LARGE SCALE GENOMIC DNA]</scope>
    <source>
        <strain evidence="3">CGMCC 1.7693</strain>
    </source>
</reference>
<feature type="transmembrane region" description="Helical" evidence="1">
    <location>
        <begin position="118"/>
        <end position="140"/>
    </location>
</feature>
<protein>
    <recommendedName>
        <fullName evidence="4">ABC-2 type transport system permease protein</fullName>
    </recommendedName>
</protein>
<dbReference type="EMBL" id="BMLW01000023">
    <property type="protein sequence ID" value="GGP16832.1"/>
    <property type="molecule type" value="Genomic_DNA"/>
</dbReference>
<comment type="caution">
    <text evidence="2">The sequence shown here is derived from an EMBL/GenBank/DDBJ whole genome shotgun (WGS) entry which is preliminary data.</text>
</comment>
<feature type="transmembrane region" description="Helical" evidence="1">
    <location>
        <begin position="484"/>
        <end position="502"/>
    </location>
</feature>
<evidence type="ECO:0008006" key="4">
    <source>
        <dbReference type="Google" id="ProtNLM"/>
    </source>
</evidence>
<feature type="transmembrane region" description="Helical" evidence="1">
    <location>
        <begin position="231"/>
        <end position="255"/>
    </location>
</feature>
<feature type="transmembrane region" description="Helical" evidence="1">
    <location>
        <begin position="63"/>
        <end position="84"/>
    </location>
</feature>
<feature type="transmembrane region" description="Helical" evidence="1">
    <location>
        <begin position="189"/>
        <end position="211"/>
    </location>
</feature>
<feature type="transmembrane region" description="Helical" evidence="1">
    <location>
        <begin position="302"/>
        <end position="325"/>
    </location>
</feature>
<accession>A0ABQ2P322</accession>
<evidence type="ECO:0000256" key="1">
    <source>
        <dbReference type="SAM" id="Phobius"/>
    </source>
</evidence>
<feature type="transmembrane region" description="Helical" evidence="1">
    <location>
        <begin position="345"/>
        <end position="368"/>
    </location>
</feature>
<gene>
    <name evidence="2" type="ORF">GCM10011346_50370</name>
</gene>
<proteinExistence type="predicted"/>
<keyword evidence="1" id="KW-0812">Transmembrane</keyword>
<feature type="transmembrane region" description="Helical" evidence="1">
    <location>
        <begin position="146"/>
        <end position="168"/>
    </location>
</feature>
<dbReference type="RefSeq" id="WP_188738372.1">
    <property type="nucleotide sequence ID" value="NZ_BMLW01000023.1"/>
</dbReference>
<organism evidence="2 3">
    <name type="scientific">Oceanobacillus neutriphilus</name>
    <dbReference type="NCBI Taxonomy" id="531815"/>
    <lineage>
        <taxon>Bacteria</taxon>
        <taxon>Bacillati</taxon>
        <taxon>Bacillota</taxon>
        <taxon>Bacilli</taxon>
        <taxon>Bacillales</taxon>
        <taxon>Bacillaceae</taxon>
        <taxon>Oceanobacillus</taxon>
    </lineage>
</organism>
<name>A0ABQ2P322_9BACI</name>
<keyword evidence="1" id="KW-1133">Transmembrane helix</keyword>
<feature type="transmembrane region" description="Helical" evidence="1">
    <location>
        <begin position="417"/>
        <end position="439"/>
    </location>
</feature>
<feature type="transmembrane region" description="Helical" evidence="1">
    <location>
        <begin position="389"/>
        <end position="411"/>
    </location>
</feature>
<feature type="transmembrane region" description="Helical" evidence="1">
    <location>
        <begin position="460"/>
        <end position="478"/>
    </location>
</feature>
<keyword evidence="3" id="KW-1185">Reference proteome</keyword>
<dbReference type="Proteomes" id="UP000641206">
    <property type="component" value="Unassembled WGS sequence"/>
</dbReference>
<keyword evidence="1" id="KW-0472">Membrane</keyword>
<feature type="transmembrane region" description="Helical" evidence="1">
    <location>
        <begin position="32"/>
        <end position="57"/>
    </location>
</feature>
<evidence type="ECO:0000313" key="3">
    <source>
        <dbReference type="Proteomes" id="UP000641206"/>
    </source>
</evidence>
<sequence>MNNLKSLFLFRLKNQTQLSNLESSNKEVRKHAIYTISGYIAAFLMFLGYVVFIAIDLNVNNNIQAFFVLLTSILFWVFGIWNILSGFDDVIEGKDSEFIYSLPIKNWQAKLFYLLSKYLVHMVLTLTVLIFGSILVIPLAGHFLSVILMVILLSFIIPLVSTNLTFIISMLVRNILILVRLRNNVTESIITLGIFVTPLIYLIINSGAIGYKDWFINASILRYPLNEINSFPFLLNMLLLIAATLISTFLVIYIMNSFHDFLRNQINNRKKKRQENAAFKIKSPEIGLLLKEFKLYFSSLTYVNNTILTPAGIVIVNICILTGIIPGINSFSYDLLGYTITAQHIYTLIAFTSVILTTTTSCSISFEGRSVWIMLTAPVNVKKIAFGKILINVLLFVPGIILTAIVFYTVFHVSMLYLITITVLLVSTLFLISVIGFLVNLYFPSYNWSSDMEVVKQSKGTIVTAVISMITIPIIITSVFIDNLFLMLLIVMIEIAAIIMMVKKISKGSMVLE</sequence>